<feature type="region of interest" description="Disordered" evidence="1">
    <location>
        <begin position="340"/>
        <end position="443"/>
    </location>
</feature>
<feature type="transmembrane region" description="Helical" evidence="2">
    <location>
        <begin position="170"/>
        <end position="189"/>
    </location>
</feature>
<evidence type="ECO:0000256" key="2">
    <source>
        <dbReference type="SAM" id="Phobius"/>
    </source>
</evidence>
<organism evidence="3 4">
    <name type="scientific">Colletotrichum orbiculare (strain 104-T / ATCC 96160 / CBS 514.97 / LARS 414 / MAFF 240422)</name>
    <name type="common">Cucumber anthracnose fungus</name>
    <name type="synonym">Colletotrichum lagenarium</name>
    <dbReference type="NCBI Taxonomy" id="1213857"/>
    <lineage>
        <taxon>Eukaryota</taxon>
        <taxon>Fungi</taxon>
        <taxon>Dikarya</taxon>
        <taxon>Ascomycota</taxon>
        <taxon>Pezizomycotina</taxon>
        <taxon>Sordariomycetes</taxon>
        <taxon>Hypocreomycetidae</taxon>
        <taxon>Glomerellales</taxon>
        <taxon>Glomerellaceae</taxon>
        <taxon>Colletotrichum</taxon>
        <taxon>Colletotrichum orbiculare species complex</taxon>
    </lineage>
</organism>
<comment type="caution">
    <text evidence="3">The sequence shown here is derived from an EMBL/GenBank/DDBJ whole genome shotgun (WGS) entry which is preliminary data.</text>
</comment>
<dbReference type="AlphaFoldDB" id="A0A484G6N9"/>
<feature type="compositionally biased region" description="Basic and acidic residues" evidence="1">
    <location>
        <begin position="281"/>
        <end position="290"/>
    </location>
</feature>
<keyword evidence="4" id="KW-1185">Reference proteome</keyword>
<keyword evidence="2" id="KW-0472">Membrane</keyword>
<proteinExistence type="predicted"/>
<evidence type="ECO:0000256" key="1">
    <source>
        <dbReference type="SAM" id="MobiDB-lite"/>
    </source>
</evidence>
<dbReference type="EMBL" id="AMCV02000002">
    <property type="protein sequence ID" value="TDZ25554.1"/>
    <property type="molecule type" value="Genomic_DNA"/>
</dbReference>
<dbReference type="Proteomes" id="UP000014480">
    <property type="component" value="Unassembled WGS sequence"/>
</dbReference>
<keyword evidence="2 3" id="KW-0812">Transmembrane</keyword>
<dbReference type="Pfam" id="PF05705">
    <property type="entry name" value="DUF829"/>
    <property type="match status" value="1"/>
</dbReference>
<dbReference type="OrthoDB" id="77878at2759"/>
<keyword evidence="2" id="KW-1133">Transmembrane helix</keyword>
<feature type="compositionally biased region" description="Polar residues" evidence="1">
    <location>
        <begin position="291"/>
        <end position="303"/>
    </location>
</feature>
<accession>A0A484G6N9</accession>
<sequence>MASNQPNGSAGPLPPMKPLSPNTFLYEPPSARPDPNAPKLIALFGWMSAQDVHIAKYTSRYMALYPTARILLVRCPFIHTLSPRIAKREIKPAVSVIRALADATSRSETRPQLLLHVFSNGGATNLAKFYELYADADRAGRLELPPHVTVYDSCPGGFHWMRSYRALSAALPKFLAPLVHVVIAWFWVFQSPFGRHGFIGRMWTALKQKALLQSELRRVYLYSREDEMIYWADVEKHAAESKDVGFRVTKEKFDGSKHVAHAKLDGDRYWGSVRKLWDGEKEVSASEAEKPSTTTKPEVTQPVQVAPEAKQHEVARPEVEKIQAVKQQEIANPEVEKIQAAKQQDVLSVKPLETAGQPEEVKSEPAPEVITMDSIKKPEQQQGKQAVQPEVAKLPNGVKEAEVPEPTPNKQPEAVQPEPIKPAPVTPEPVRRKKAPTPPPTIQ</sequence>
<feature type="region of interest" description="Disordered" evidence="1">
    <location>
        <begin position="1"/>
        <end position="29"/>
    </location>
</feature>
<feature type="region of interest" description="Disordered" evidence="1">
    <location>
        <begin position="281"/>
        <end position="316"/>
    </location>
</feature>
<dbReference type="PANTHER" id="PTHR12265:SF40">
    <property type="entry name" value="DUF829-DOMAIN-CONTAINING PROTEIN"/>
    <property type="match status" value="1"/>
</dbReference>
<gene>
    <name evidence="3" type="primary">tmem53-b</name>
    <name evidence="3" type="ORF">Cob_v001819</name>
</gene>
<reference evidence="4" key="2">
    <citation type="journal article" date="2019" name="Mol. Plant Microbe Interact.">
        <title>Genome sequence resources for four phytopathogenic fungi from the Colletotrichum orbiculare species complex.</title>
        <authorList>
            <person name="Gan P."/>
            <person name="Tsushima A."/>
            <person name="Narusaka M."/>
            <person name="Narusaka Y."/>
            <person name="Takano Y."/>
            <person name="Kubo Y."/>
            <person name="Shirasu K."/>
        </authorList>
    </citation>
    <scope>GENOME REANNOTATION</scope>
    <source>
        <strain evidence="4">104-T / ATCC 96160 / CBS 514.97 / LARS 414 / MAFF 240422</strain>
    </source>
</reference>
<dbReference type="InterPro" id="IPR008547">
    <property type="entry name" value="DUF829_TMEM53"/>
</dbReference>
<dbReference type="PANTHER" id="PTHR12265">
    <property type="entry name" value="TRANSMEMBRANE PROTEIN 53"/>
    <property type="match status" value="1"/>
</dbReference>
<evidence type="ECO:0000313" key="3">
    <source>
        <dbReference type="EMBL" id="TDZ25554.1"/>
    </source>
</evidence>
<name>A0A484G6N9_COLOR</name>
<protein>
    <submittedName>
        <fullName evidence="3">Transmembrane protein 53-B</fullName>
    </submittedName>
</protein>
<evidence type="ECO:0000313" key="4">
    <source>
        <dbReference type="Proteomes" id="UP000014480"/>
    </source>
</evidence>
<reference evidence="4" key="1">
    <citation type="journal article" date="2013" name="New Phytol.">
        <title>Comparative genomic and transcriptomic analyses reveal the hemibiotrophic stage shift of Colletotrichum fungi.</title>
        <authorList>
            <person name="Gan P."/>
            <person name="Ikeda K."/>
            <person name="Irieda H."/>
            <person name="Narusaka M."/>
            <person name="O'Connell R.J."/>
            <person name="Narusaka Y."/>
            <person name="Takano Y."/>
            <person name="Kubo Y."/>
            <person name="Shirasu K."/>
        </authorList>
    </citation>
    <scope>NUCLEOTIDE SEQUENCE [LARGE SCALE GENOMIC DNA]</scope>
    <source>
        <strain evidence="4">104-T / ATCC 96160 / CBS 514.97 / LARS 414 / MAFF 240422</strain>
    </source>
</reference>